<evidence type="ECO:0000313" key="2">
    <source>
        <dbReference type="Proteomes" id="UP001057580"/>
    </source>
</evidence>
<organism evidence="1 2">
    <name type="scientific">Salinirubellus salinus</name>
    <dbReference type="NCBI Taxonomy" id="1364945"/>
    <lineage>
        <taxon>Archaea</taxon>
        <taxon>Methanobacteriati</taxon>
        <taxon>Methanobacteriota</taxon>
        <taxon>Stenosarchaea group</taxon>
        <taxon>Halobacteria</taxon>
        <taxon>Halobacteriales</taxon>
        <taxon>Natronomonadaceae</taxon>
        <taxon>Salinirubellus</taxon>
    </lineage>
</organism>
<gene>
    <name evidence="1" type="ORF">N0B31_00605</name>
</gene>
<sequence length="137" mass="14390">MSGRRRTLLALGLLLVPALLLGVFVVGLGSPDTDGAPSATYGIDYDGETLVVTQKTGRVPSGTLYVRYATPNGTDRATWVAPNGTGYDNGGAGHPVQPGEQFVFAADVDGAVEVVWVAGDGERRATLKEKRFETRPA</sequence>
<keyword evidence="2" id="KW-1185">Reference proteome</keyword>
<protein>
    <submittedName>
        <fullName evidence="1">Uncharacterized protein</fullName>
    </submittedName>
</protein>
<accession>A0A9E7U4X1</accession>
<evidence type="ECO:0000313" key="1">
    <source>
        <dbReference type="EMBL" id="UWM54795.1"/>
    </source>
</evidence>
<dbReference type="KEGG" id="ssai:N0B31_00605"/>
<dbReference type="AlphaFoldDB" id="A0A9E7U4X1"/>
<reference evidence="1" key="1">
    <citation type="submission" date="2022-09" db="EMBL/GenBank/DDBJ databases">
        <title>Diverse halophilic archaea isolated from saline environments.</title>
        <authorList>
            <person name="Cui H.-L."/>
        </authorList>
    </citation>
    <scope>NUCLEOTIDE SEQUENCE</scope>
    <source>
        <strain evidence="1">ZS-35-S2</strain>
    </source>
</reference>
<dbReference type="RefSeq" id="WP_260593784.1">
    <property type="nucleotide sequence ID" value="NZ_CP104003.1"/>
</dbReference>
<proteinExistence type="predicted"/>
<dbReference type="Proteomes" id="UP001057580">
    <property type="component" value="Chromosome"/>
</dbReference>
<dbReference type="GeneID" id="74940877"/>
<dbReference type="EMBL" id="CP104003">
    <property type="protein sequence ID" value="UWM54795.1"/>
    <property type="molecule type" value="Genomic_DNA"/>
</dbReference>
<name>A0A9E7U4X1_9EURY</name>